<evidence type="ECO:0000256" key="3">
    <source>
        <dbReference type="SAM" id="Phobius"/>
    </source>
</evidence>
<comment type="caution">
    <text evidence="5">The sequence shown here is derived from an EMBL/GenBank/DDBJ whole genome shotgun (WGS) entry which is preliminary data.</text>
</comment>
<dbReference type="PROSITE" id="PS50896">
    <property type="entry name" value="LISH"/>
    <property type="match status" value="1"/>
</dbReference>
<gene>
    <name evidence="5" type="ORF">HID58_038916</name>
</gene>
<dbReference type="InterPro" id="IPR021109">
    <property type="entry name" value="Peptidase_aspartic_dom_sf"/>
</dbReference>
<feature type="region of interest" description="Disordered" evidence="2">
    <location>
        <begin position="1"/>
        <end position="20"/>
    </location>
</feature>
<dbReference type="PROSITE" id="PS51767">
    <property type="entry name" value="PEPTIDASE_A1"/>
    <property type="match status" value="1"/>
</dbReference>
<dbReference type="Pfam" id="PF14541">
    <property type="entry name" value="TAXi_C"/>
    <property type="match status" value="2"/>
</dbReference>
<dbReference type="InterPro" id="IPR032861">
    <property type="entry name" value="TAXi_N"/>
</dbReference>
<protein>
    <recommendedName>
        <fullName evidence="4">Peptidase A1 domain-containing protein</fullName>
    </recommendedName>
</protein>
<keyword evidence="3" id="KW-1133">Transmembrane helix</keyword>
<feature type="transmembrane region" description="Helical" evidence="3">
    <location>
        <begin position="454"/>
        <end position="477"/>
    </location>
</feature>
<comment type="similarity">
    <text evidence="1">Belongs to the peptidase A1 family.</text>
</comment>
<dbReference type="PANTHER" id="PTHR13304:SF0">
    <property type="entry name" value="GLYCOSYLPHOSPHATIDYLINOSITOL ANCHOR ATTACHMENT 1 PROTEIN"/>
    <property type="match status" value="1"/>
</dbReference>
<feature type="transmembrane region" description="Helical" evidence="3">
    <location>
        <begin position="497"/>
        <end position="519"/>
    </location>
</feature>
<keyword evidence="3" id="KW-0472">Membrane</keyword>
<dbReference type="Pfam" id="PF04114">
    <property type="entry name" value="Gaa1"/>
    <property type="match status" value="1"/>
</dbReference>
<feature type="transmembrane region" description="Helical" evidence="3">
    <location>
        <begin position="40"/>
        <end position="60"/>
    </location>
</feature>
<dbReference type="InterPro" id="IPR006594">
    <property type="entry name" value="LisH"/>
</dbReference>
<feature type="transmembrane region" description="Helical" evidence="3">
    <location>
        <begin position="788"/>
        <end position="807"/>
    </location>
</feature>
<keyword evidence="6" id="KW-1185">Reference proteome</keyword>
<dbReference type="InterPro" id="IPR033121">
    <property type="entry name" value="PEPTIDASE_A1"/>
</dbReference>
<dbReference type="SUPFAM" id="SSF50630">
    <property type="entry name" value="Acid proteases"/>
    <property type="match status" value="2"/>
</dbReference>
<dbReference type="InterPro" id="IPR007246">
    <property type="entry name" value="Gaa1"/>
</dbReference>
<evidence type="ECO:0000256" key="2">
    <source>
        <dbReference type="SAM" id="MobiDB-lite"/>
    </source>
</evidence>
<feature type="transmembrane region" description="Helical" evidence="3">
    <location>
        <begin position="570"/>
        <end position="598"/>
    </location>
</feature>
<dbReference type="Gene3D" id="2.40.70.10">
    <property type="entry name" value="Acid Proteases"/>
    <property type="match status" value="3"/>
</dbReference>
<dbReference type="EMBL" id="JAGKQM010000010">
    <property type="protein sequence ID" value="KAH0907089.1"/>
    <property type="molecule type" value="Genomic_DNA"/>
</dbReference>
<dbReference type="InterPro" id="IPR032799">
    <property type="entry name" value="TAXi_C"/>
</dbReference>
<evidence type="ECO:0000313" key="5">
    <source>
        <dbReference type="EMBL" id="KAH0907089.1"/>
    </source>
</evidence>
<evidence type="ECO:0000256" key="1">
    <source>
        <dbReference type="ARBA" id="ARBA00007447"/>
    </source>
</evidence>
<sequence>MATENRDKEEEEVKTDDGSPKIKPRPIVQLGIFLISHSPVFSVVFSAAGVMALLLLPLLAKNTYISENALMPGSARSMLSHRDVSDGSKLVNDIKSFRLNHEGQGVEVQRLIGNYMLEMGAEVSYQKFQPEGNHFHPLHFFSGPASYTNLGNVSCAAYGVNVAGIIRAPRGDGKESIVLVTPYDFLNGGDYEALSLGIASSLFSLLARVTWLSKDIIWLVADSRYGDYRPVAAWLTEYHTPSFEVSDLSKCDELNPSDSFRRAGTVAAALVVKVDGRSERFEDTLSIYAEASNGQMPNLDLINVVNYLAVHRQGFYVKVEKVVSLLSSSWLKTVGEIFEAVGKVARSLNPDWKFGIPAADYLEGSATLASSLYSQALGIPTGPHGAFRDYQVDAITLKVSPRFPPDSKGRQHEFCLRGAQLLEGTIRSVNNLLEKFHQSFFLYLLTSPGKFISVGVYMIAFALLVAPLPMVAASLYIDGCTTQNPAENLKSWKWLDAAKQVFALHLLGFIVTLLPYLICQVPGEQSPTNRSIIWATTSSSLLLITFVTVPGCSPFSSRLHGTNWAVLKSVTISAAFIGLCLMSIINFATAEIGALLLVPMCLMVRPIRPDLRSRRVKSLVRALCSMVLVTIGFPVMFFAISKGLIGEGLVGLGLGGEFWTWLESLWAWKSATYLYIVVPSTITPFRIVGSDHLISKFMNVPVIEIGLPGRAGEEKWRFYGTNTVVKVLETVVYLAFVDGERSLMSRWSLDTSTSEYMTEFYFSTTLKTSSSSQTNNHKTKKNLENTKMGGLTHLIVFVSMFAAITLISEAQYLIPVTKDEPTKQFYTTVNIGAGGMSSPVNLLLDLGTNLTSATGLNCRKIRLLSSLHAVSCKSSTCKSIPGNGCDVTNTCLYTQPRPLGKNTAVATGRVVQDNATIFTTQSGKPISIAPSRRFTFSCAVEKYLQGMAPRIAGVVALSPGEFPFWREIASAYNIIPKFALCLPSSGRGLGYFYIGTHSFGGSNPVPMTLTPLKIDSGKYLVSVTSIYVDGVSLTLDPSLLEGGAQLSTVVPYTVLQTDIYNALAQSFMLKAKKIGMSETTGHAPFKHCFEEGASAKNMDVSVMEIGLPGNGREVKWRFQGANMVERVSETVICLAFVDGGNKPNESMVIGTHQLQNYLIEFDLSTTRMAFSDPLVLHNIGCSKRLEEHIGVDERARDGDWAARECKGGELEVSRYDMVVKVSEKVICLAFVNGGKKPSESMVIGSHQLQDYLIQFDLSTSRMAFSESLFLHNTSCSTWPSQK</sequence>
<organism evidence="5 6">
    <name type="scientific">Brassica napus</name>
    <name type="common">Rape</name>
    <dbReference type="NCBI Taxonomy" id="3708"/>
    <lineage>
        <taxon>Eukaryota</taxon>
        <taxon>Viridiplantae</taxon>
        <taxon>Streptophyta</taxon>
        <taxon>Embryophyta</taxon>
        <taxon>Tracheophyta</taxon>
        <taxon>Spermatophyta</taxon>
        <taxon>Magnoliopsida</taxon>
        <taxon>eudicotyledons</taxon>
        <taxon>Gunneridae</taxon>
        <taxon>Pentapetalae</taxon>
        <taxon>rosids</taxon>
        <taxon>malvids</taxon>
        <taxon>Brassicales</taxon>
        <taxon>Brassicaceae</taxon>
        <taxon>Brassiceae</taxon>
        <taxon>Brassica</taxon>
    </lineage>
</organism>
<accession>A0ABQ8BQM2</accession>
<feature type="transmembrane region" description="Helical" evidence="3">
    <location>
        <begin position="665"/>
        <end position="688"/>
    </location>
</feature>
<feature type="transmembrane region" description="Helical" evidence="3">
    <location>
        <begin position="531"/>
        <end position="550"/>
    </location>
</feature>
<evidence type="ECO:0000259" key="4">
    <source>
        <dbReference type="PROSITE" id="PS51767"/>
    </source>
</evidence>
<dbReference type="Proteomes" id="UP000824890">
    <property type="component" value="Unassembled WGS sequence"/>
</dbReference>
<reference evidence="5 6" key="1">
    <citation type="submission" date="2021-05" db="EMBL/GenBank/DDBJ databases">
        <title>Genome Assembly of Synthetic Allotetraploid Brassica napus Reveals Homoeologous Exchanges between Subgenomes.</title>
        <authorList>
            <person name="Davis J.T."/>
        </authorList>
    </citation>
    <scope>NUCLEOTIDE SEQUENCE [LARGE SCALE GENOMIC DNA]</scope>
    <source>
        <strain evidence="6">cv. Da-Ae</strain>
        <tissue evidence="5">Seedling</tissue>
    </source>
</reference>
<dbReference type="PANTHER" id="PTHR13304">
    <property type="entry name" value="GLYCOSYLPHOSPHATIDYLINOSITOL ANCHOR ATTACHMENT 1 PROTEIN"/>
    <property type="match status" value="1"/>
</dbReference>
<proteinExistence type="inferred from homology"/>
<evidence type="ECO:0000313" key="6">
    <source>
        <dbReference type="Proteomes" id="UP000824890"/>
    </source>
</evidence>
<feature type="domain" description="Peptidase A1" evidence="4">
    <location>
        <begin position="825"/>
        <end position="1171"/>
    </location>
</feature>
<name>A0ABQ8BQM2_BRANA</name>
<feature type="transmembrane region" description="Helical" evidence="3">
    <location>
        <begin position="619"/>
        <end position="645"/>
    </location>
</feature>
<dbReference type="Pfam" id="PF14543">
    <property type="entry name" value="TAXi_N"/>
    <property type="match status" value="1"/>
</dbReference>
<keyword evidence="3" id="KW-0812">Transmembrane</keyword>